<dbReference type="AlphaFoldDB" id="K9P7D9"/>
<dbReference type="Gene3D" id="3.90.226.10">
    <property type="entry name" value="2-enoyl-CoA Hydratase, Chain A, domain 1"/>
    <property type="match status" value="2"/>
</dbReference>
<dbReference type="eggNOG" id="COG0616">
    <property type="taxonomic scope" value="Bacteria"/>
</dbReference>
<dbReference type="PANTHER" id="PTHR42987:SF7">
    <property type="entry name" value="SIGNAL PEPTIDE PEPTIDASE SPPA-RELATED"/>
    <property type="match status" value="1"/>
</dbReference>
<evidence type="ECO:0000259" key="6">
    <source>
        <dbReference type="Pfam" id="PF01343"/>
    </source>
</evidence>
<evidence type="ECO:0000256" key="2">
    <source>
        <dbReference type="ARBA" id="ARBA00022490"/>
    </source>
</evidence>
<feature type="domain" description="Peptidase S49" evidence="6">
    <location>
        <begin position="69"/>
        <end position="220"/>
    </location>
</feature>
<dbReference type="SUPFAM" id="SSF52096">
    <property type="entry name" value="ClpP/crotonase"/>
    <property type="match status" value="1"/>
</dbReference>
<dbReference type="InterPro" id="IPR002142">
    <property type="entry name" value="Peptidase_S49"/>
</dbReference>
<dbReference type="Proteomes" id="UP000010388">
    <property type="component" value="Chromosome"/>
</dbReference>
<dbReference type="RefSeq" id="WP_015108932.1">
    <property type="nucleotide sequence ID" value="NC_019675.1"/>
</dbReference>
<dbReference type="KEGG" id="cgc:Cyagr_1303"/>
<protein>
    <submittedName>
        <fullName evidence="7">Signal peptide peptidase SppA, 36K type</fullName>
    </submittedName>
</protein>
<dbReference type="PANTHER" id="PTHR42987">
    <property type="entry name" value="PEPTIDASE S49"/>
    <property type="match status" value="1"/>
</dbReference>
<keyword evidence="5" id="KW-0720">Serine protease</keyword>
<dbReference type="NCBIfam" id="TIGR00706">
    <property type="entry name" value="SppA_dom"/>
    <property type="match status" value="1"/>
</dbReference>
<dbReference type="InterPro" id="IPR047272">
    <property type="entry name" value="S49_SppA_C"/>
</dbReference>
<dbReference type="InterPro" id="IPR004635">
    <property type="entry name" value="Pept_S49_SppA"/>
</dbReference>
<keyword evidence="2" id="KW-0963">Cytoplasm</keyword>
<keyword evidence="3" id="KW-0645">Protease</keyword>
<keyword evidence="4" id="KW-0378">Hydrolase</keyword>
<gene>
    <name evidence="7" type="ordered locus">Cyagr_1303</name>
</gene>
<name>K9P7D9_CYAGP</name>
<reference evidence="8" key="1">
    <citation type="journal article" date="2013" name="Proc. Natl. Acad. Sci. U.S.A.">
        <title>Improving the coverage of the cyanobacterial phylum using diversity-driven genome sequencing.</title>
        <authorList>
            <person name="Shih P.M."/>
            <person name="Wu D."/>
            <person name="Latifi A."/>
            <person name="Axen S.D."/>
            <person name="Fewer D.P."/>
            <person name="Talla E."/>
            <person name="Calteau A."/>
            <person name="Cai F."/>
            <person name="Tandeau de Marsac N."/>
            <person name="Rippka R."/>
            <person name="Herdman M."/>
            <person name="Sivonen K."/>
            <person name="Coursin T."/>
            <person name="Laurent T."/>
            <person name="Goodwin L."/>
            <person name="Nolan M."/>
            <person name="Davenport K.W."/>
            <person name="Han C.S."/>
            <person name="Rubin E.M."/>
            <person name="Eisen J.A."/>
            <person name="Woyke T."/>
            <person name="Gugger M."/>
            <person name="Kerfeld C.A."/>
        </authorList>
    </citation>
    <scope>NUCLEOTIDE SEQUENCE [LARGE SCALE GENOMIC DNA]</scope>
    <source>
        <strain evidence="8">ATCC 27147 / PCC 6307</strain>
    </source>
</reference>
<dbReference type="GO" id="GO:0006508">
    <property type="term" value="P:proteolysis"/>
    <property type="evidence" value="ECO:0007669"/>
    <property type="project" value="UniProtKB-KW"/>
</dbReference>
<proteinExistence type="inferred from homology"/>
<evidence type="ECO:0000313" key="7">
    <source>
        <dbReference type="EMBL" id="AFY28479.1"/>
    </source>
</evidence>
<evidence type="ECO:0000256" key="5">
    <source>
        <dbReference type="ARBA" id="ARBA00022825"/>
    </source>
</evidence>
<dbReference type="Pfam" id="PF01343">
    <property type="entry name" value="Peptidase_S49"/>
    <property type="match status" value="1"/>
</dbReference>
<sequence>MPWPWCRKSRRTLARIAIEGPIAGGTRVRVLKAIEQVQQRECPALLLRIDSPGGTVGDSQEIHAALMRLREKGCRVVASFGNISASGGVYVGVAAEKIVANPGTITGSIGVILRGNDLSRLLKRIGIRFETVKSGLYKDILSPDRALSEAERQLLQELIDASYGQFVAAVAAGRGLEPDVVRTFADGRVFSGAQALEHGLVDVLGDEESARRLAAELAGLDPEKTRTVSFGKPPRRLLGLLPGSTLLQQLSHSLSLELAWSGQPLWLHRP</sequence>
<evidence type="ECO:0000256" key="4">
    <source>
        <dbReference type="ARBA" id="ARBA00022801"/>
    </source>
</evidence>
<dbReference type="STRING" id="292564.Cyagr_1303"/>
<dbReference type="OrthoDB" id="9764363at2"/>
<organism evidence="7 8">
    <name type="scientific">Cyanobium gracile (strain ATCC 27147 / PCC 6307)</name>
    <dbReference type="NCBI Taxonomy" id="292564"/>
    <lineage>
        <taxon>Bacteria</taxon>
        <taxon>Bacillati</taxon>
        <taxon>Cyanobacteriota</taxon>
        <taxon>Cyanophyceae</taxon>
        <taxon>Synechococcales</taxon>
        <taxon>Prochlorococcaceae</taxon>
        <taxon>Cyanobium</taxon>
    </lineage>
</organism>
<evidence type="ECO:0000256" key="3">
    <source>
        <dbReference type="ARBA" id="ARBA00022670"/>
    </source>
</evidence>
<dbReference type="HOGENOM" id="CLU_046540_0_0_3"/>
<dbReference type="EMBL" id="CP003495">
    <property type="protein sequence ID" value="AFY28479.1"/>
    <property type="molecule type" value="Genomic_DNA"/>
</dbReference>
<accession>K9P7D9</accession>
<dbReference type="GO" id="GO:0008236">
    <property type="term" value="F:serine-type peptidase activity"/>
    <property type="evidence" value="ECO:0007669"/>
    <property type="project" value="UniProtKB-KW"/>
</dbReference>
<dbReference type="CDD" id="cd07023">
    <property type="entry name" value="S49_Sppa_N_C"/>
    <property type="match status" value="1"/>
</dbReference>
<comment type="similarity">
    <text evidence="1">Belongs to the peptidase S49 family.</text>
</comment>
<evidence type="ECO:0000313" key="8">
    <source>
        <dbReference type="Proteomes" id="UP000010388"/>
    </source>
</evidence>
<dbReference type="PATRIC" id="fig|292564.3.peg.1246"/>
<evidence type="ECO:0000256" key="1">
    <source>
        <dbReference type="ARBA" id="ARBA00008683"/>
    </source>
</evidence>
<dbReference type="InterPro" id="IPR029045">
    <property type="entry name" value="ClpP/crotonase-like_dom_sf"/>
</dbReference>